<dbReference type="InterPro" id="IPR000792">
    <property type="entry name" value="Tscrpt_reg_LuxR_C"/>
</dbReference>
<sequence length="259" mass="29896">MTMSSLYETLPDLIDSVSGNQFYKQVENCFNRLSPLAGFKIFSYPKADRPQLLGTDNYSEMDHLYCESAYLMDPFYHVICCRTQQELVTLDSIIRDDFESSSYYDKFYHRIGWSNEANFIVSVSQERTIAVAYTSDEIPLHHLNRELTPFLKSIRSAIRLHEKWIACAVDNQGLPVETGHIIDVVSADKSRRDTSRSLAAFDLTRREREIVEYILSGHPTPEIANLCFVSEGTIKNHRKNIYRKLGVKSQVELFSKFLN</sequence>
<dbReference type="RefSeq" id="WP_140587405.1">
    <property type="nucleotide sequence ID" value="NZ_VFRR01000005.1"/>
</dbReference>
<evidence type="ECO:0000259" key="4">
    <source>
        <dbReference type="PROSITE" id="PS50043"/>
    </source>
</evidence>
<dbReference type="PANTHER" id="PTHR44688:SF16">
    <property type="entry name" value="DNA-BINDING TRANSCRIPTIONAL ACTIVATOR DEVR_DOSR"/>
    <property type="match status" value="1"/>
</dbReference>
<keyword evidence="2" id="KW-0238">DNA-binding</keyword>
<evidence type="ECO:0000256" key="2">
    <source>
        <dbReference type="ARBA" id="ARBA00023125"/>
    </source>
</evidence>
<comment type="caution">
    <text evidence="5">The sequence shown here is derived from an EMBL/GenBank/DDBJ whole genome shotgun (WGS) entry which is preliminary data.</text>
</comment>
<keyword evidence="3" id="KW-0804">Transcription</keyword>
<evidence type="ECO:0000256" key="1">
    <source>
        <dbReference type="ARBA" id="ARBA00023015"/>
    </source>
</evidence>
<name>A0A501X1W5_9GAMM</name>
<dbReference type="CDD" id="cd06170">
    <property type="entry name" value="LuxR_C_like"/>
    <property type="match status" value="1"/>
</dbReference>
<dbReference type="PROSITE" id="PS00622">
    <property type="entry name" value="HTH_LUXR_1"/>
    <property type="match status" value="1"/>
</dbReference>
<dbReference type="Proteomes" id="UP000315901">
    <property type="component" value="Unassembled WGS sequence"/>
</dbReference>
<reference evidence="5 6" key="1">
    <citation type="submission" date="2019-06" db="EMBL/GenBank/DDBJ databases">
        <title>A novel bacterium of genus Marinomonas, isolated from coastal sand.</title>
        <authorList>
            <person name="Huang H."/>
            <person name="Mo K."/>
            <person name="Hu Y."/>
        </authorList>
    </citation>
    <scope>NUCLEOTIDE SEQUENCE [LARGE SCALE GENOMIC DNA]</scope>
    <source>
        <strain evidence="5 6">HB171799</strain>
    </source>
</reference>
<dbReference type="GO" id="GO:0003677">
    <property type="term" value="F:DNA binding"/>
    <property type="evidence" value="ECO:0007669"/>
    <property type="project" value="UniProtKB-KW"/>
</dbReference>
<gene>
    <name evidence="5" type="ORF">FJM67_04110</name>
</gene>
<dbReference type="Gene3D" id="1.10.10.10">
    <property type="entry name" value="Winged helix-like DNA-binding domain superfamily/Winged helix DNA-binding domain"/>
    <property type="match status" value="1"/>
</dbReference>
<keyword evidence="6" id="KW-1185">Reference proteome</keyword>
<dbReference type="SMART" id="SM00421">
    <property type="entry name" value="HTH_LUXR"/>
    <property type="match status" value="1"/>
</dbReference>
<feature type="domain" description="HTH luxR-type" evidence="4">
    <location>
        <begin position="196"/>
        <end position="259"/>
    </location>
</feature>
<evidence type="ECO:0000256" key="3">
    <source>
        <dbReference type="ARBA" id="ARBA00023163"/>
    </source>
</evidence>
<proteinExistence type="predicted"/>
<dbReference type="PRINTS" id="PR00038">
    <property type="entry name" value="HTHLUXR"/>
</dbReference>
<protein>
    <submittedName>
        <fullName evidence="5">Helix-turn-helix transcriptional regulator</fullName>
    </submittedName>
</protein>
<dbReference type="PANTHER" id="PTHR44688">
    <property type="entry name" value="DNA-BINDING TRANSCRIPTIONAL ACTIVATOR DEVR_DOSR"/>
    <property type="match status" value="1"/>
</dbReference>
<evidence type="ECO:0000313" key="6">
    <source>
        <dbReference type="Proteomes" id="UP000315901"/>
    </source>
</evidence>
<keyword evidence="1" id="KW-0805">Transcription regulation</keyword>
<dbReference type="AlphaFoldDB" id="A0A501X1W5"/>
<dbReference type="PROSITE" id="PS50043">
    <property type="entry name" value="HTH_LUXR_2"/>
    <property type="match status" value="1"/>
</dbReference>
<dbReference type="SUPFAM" id="SSF46894">
    <property type="entry name" value="C-terminal effector domain of the bipartite response regulators"/>
    <property type="match status" value="1"/>
</dbReference>
<dbReference type="OrthoDB" id="343383at2"/>
<dbReference type="Pfam" id="PF00196">
    <property type="entry name" value="GerE"/>
    <property type="match status" value="1"/>
</dbReference>
<dbReference type="InterPro" id="IPR036388">
    <property type="entry name" value="WH-like_DNA-bd_sf"/>
</dbReference>
<dbReference type="InterPro" id="IPR016032">
    <property type="entry name" value="Sig_transdc_resp-reg_C-effctor"/>
</dbReference>
<dbReference type="GO" id="GO:0006355">
    <property type="term" value="P:regulation of DNA-templated transcription"/>
    <property type="evidence" value="ECO:0007669"/>
    <property type="project" value="InterPro"/>
</dbReference>
<accession>A0A501X1W5</accession>
<evidence type="ECO:0000313" key="5">
    <source>
        <dbReference type="EMBL" id="TPE54453.1"/>
    </source>
</evidence>
<organism evidence="5 6">
    <name type="scientific">Maribrevibacterium harenarium</name>
    <dbReference type="NCBI Taxonomy" id="2589817"/>
    <lineage>
        <taxon>Bacteria</taxon>
        <taxon>Pseudomonadati</taxon>
        <taxon>Pseudomonadota</taxon>
        <taxon>Gammaproteobacteria</taxon>
        <taxon>Oceanospirillales</taxon>
        <taxon>Oceanospirillaceae</taxon>
        <taxon>Maribrevibacterium</taxon>
    </lineage>
</organism>
<dbReference type="EMBL" id="VFRR01000005">
    <property type="protein sequence ID" value="TPE54453.1"/>
    <property type="molecule type" value="Genomic_DNA"/>
</dbReference>